<reference evidence="1 2" key="1">
    <citation type="submission" date="2020-02" db="EMBL/GenBank/DDBJ databases">
        <title>Paenibacillus sp. nov., isolated from rhizosphere soil of tomato.</title>
        <authorList>
            <person name="Weon H.-Y."/>
            <person name="Lee S.A."/>
        </authorList>
    </citation>
    <scope>NUCLEOTIDE SEQUENCE [LARGE SCALE GENOMIC DNA]</scope>
    <source>
        <strain evidence="1 2">14171R-81</strain>
        <plasmid evidence="1 2">unnamed2</plasmid>
    </source>
</reference>
<dbReference type="AlphaFoldDB" id="A0A6C0PCZ7"/>
<dbReference type="KEGG" id="prz:GZH47_33665"/>
<geneLocation type="plasmid" evidence="1 2">
    <name>unnamed2</name>
</geneLocation>
<keyword evidence="2" id="KW-1185">Reference proteome</keyword>
<gene>
    <name evidence="1" type="ORF">GZH47_33665</name>
</gene>
<evidence type="ECO:0000313" key="2">
    <source>
        <dbReference type="Proteomes" id="UP000479114"/>
    </source>
</evidence>
<dbReference type="RefSeq" id="WP_162645976.1">
    <property type="nucleotide sequence ID" value="NZ_CP048288.1"/>
</dbReference>
<protein>
    <submittedName>
        <fullName evidence="1">Uncharacterized protein</fullName>
    </submittedName>
</protein>
<proteinExistence type="predicted"/>
<evidence type="ECO:0000313" key="1">
    <source>
        <dbReference type="EMBL" id="QHW35842.1"/>
    </source>
</evidence>
<keyword evidence="1" id="KW-0614">Plasmid</keyword>
<dbReference type="Proteomes" id="UP000479114">
    <property type="component" value="Plasmid unnamed2"/>
</dbReference>
<name>A0A6C0PCZ7_9BACL</name>
<accession>A0A6C0PCZ7</accession>
<sequence length="157" mass="18310">MELVASYLNRSYDRLAKILKIASDTIEMATSHYKHKPNTNQNRQLMQEQINFALKKLEQDYLPANRFIMVDIQESAQIGTIVLSTYFADHRGKRISDEQMIEEILSMDSMKRKAEKAKQPYFKGYQPNWMKALRGPGWSKKEGGDILGDYDRPTVRF</sequence>
<dbReference type="EMBL" id="CP048288">
    <property type="protein sequence ID" value="QHW35842.1"/>
    <property type="molecule type" value="Genomic_DNA"/>
</dbReference>
<organism evidence="1 2">
    <name type="scientific">Paenibacillus rhizovicinus</name>
    <dbReference type="NCBI Taxonomy" id="2704463"/>
    <lineage>
        <taxon>Bacteria</taxon>
        <taxon>Bacillati</taxon>
        <taxon>Bacillota</taxon>
        <taxon>Bacilli</taxon>
        <taxon>Bacillales</taxon>
        <taxon>Paenibacillaceae</taxon>
        <taxon>Paenibacillus</taxon>
    </lineage>
</organism>